<dbReference type="Proteomes" id="UP000076577">
    <property type="component" value="Unassembled WGS sequence"/>
</dbReference>
<dbReference type="SUPFAM" id="SSF52540">
    <property type="entry name" value="P-loop containing nucleoside triphosphate hydrolases"/>
    <property type="match status" value="1"/>
</dbReference>
<dbReference type="Gene3D" id="3.40.50.300">
    <property type="entry name" value="P-loop containing nucleotide triphosphate hydrolases"/>
    <property type="match status" value="1"/>
</dbReference>
<organism evidence="1 2">
    <name type="scientific">Pseudovibrio axinellae</name>
    <dbReference type="NCBI Taxonomy" id="989403"/>
    <lineage>
        <taxon>Bacteria</taxon>
        <taxon>Pseudomonadati</taxon>
        <taxon>Pseudomonadota</taxon>
        <taxon>Alphaproteobacteria</taxon>
        <taxon>Hyphomicrobiales</taxon>
        <taxon>Stappiaceae</taxon>
        <taxon>Pseudovibrio</taxon>
    </lineage>
</organism>
<evidence type="ECO:0000313" key="1">
    <source>
        <dbReference type="EMBL" id="KZL05386.1"/>
    </source>
</evidence>
<protein>
    <recommendedName>
        <fullName evidence="3">Cell division protein ZipA</fullName>
    </recommendedName>
</protein>
<name>A0A165T3R4_9HYPH</name>
<dbReference type="OrthoDB" id="531205at2"/>
<evidence type="ECO:0008006" key="3">
    <source>
        <dbReference type="Google" id="ProtNLM"/>
    </source>
</evidence>
<dbReference type="PATRIC" id="fig|989403.3.peg.4725"/>
<dbReference type="EMBL" id="LMCB01000152">
    <property type="protein sequence ID" value="KZL05386.1"/>
    <property type="molecule type" value="Genomic_DNA"/>
</dbReference>
<comment type="caution">
    <text evidence="1">The sequence shown here is derived from an EMBL/GenBank/DDBJ whole genome shotgun (WGS) entry which is preliminary data.</text>
</comment>
<gene>
    <name evidence="1" type="ORF">PsAD2_04311</name>
</gene>
<reference evidence="1 2" key="1">
    <citation type="journal article" date="2016" name="Front. Microbiol.">
        <title>Comparative Genomic Analysis Reveals a Diverse Repertoire of Genes Involved in Prokaryote-Eukaryote Interactions within the Pseudovibrio Genus.</title>
        <authorList>
            <person name="Romano S."/>
            <person name="Fernandez-Guerra A."/>
            <person name="Reen F.J."/>
            <person name="Glockner F.O."/>
            <person name="Crowley S.P."/>
            <person name="O'Sullivan O."/>
            <person name="Cotter P.D."/>
            <person name="Adams C."/>
            <person name="Dobson A.D."/>
            <person name="O'Gara F."/>
        </authorList>
    </citation>
    <scope>NUCLEOTIDE SEQUENCE [LARGE SCALE GENOMIC DNA]</scope>
    <source>
        <strain evidence="1 2">Ad2</strain>
    </source>
</reference>
<proteinExistence type="predicted"/>
<sequence length="166" mass="18765">MTAQETKLLMVCGKIASGKSTLLTHLVRDHSAVLLSEDHWNATLFPGEMKTLEDYVKYSARVRQALGPHIVDLLQQGVSVALDFPANTVQNRKWLKSLFGAAGVAHELHYLSVPDEVCKERLWVRNEVGEHQFSVSKAQFDQFTKYFQPPTPDEGFNLILHDFQTV</sequence>
<dbReference type="RefSeq" id="WP_068010527.1">
    <property type="nucleotide sequence ID" value="NZ_FOFM01000009.1"/>
</dbReference>
<dbReference type="InterPro" id="IPR027417">
    <property type="entry name" value="P-loop_NTPase"/>
</dbReference>
<keyword evidence="2" id="KW-1185">Reference proteome</keyword>
<evidence type="ECO:0000313" key="2">
    <source>
        <dbReference type="Proteomes" id="UP000076577"/>
    </source>
</evidence>
<accession>A0A165T3R4</accession>
<dbReference type="AlphaFoldDB" id="A0A165T3R4"/>
<dbReference type="Pfam" id="PF13671">
    <property type="entry name" value="AAA_33"/>
    <property type="match status" value="1"/>
</dbReference>